<evidence type="ECO:0000256" key="6">
    <source>
        <dbReference type="ARBA" id="ARBA00023122"/>
    </source>
</evidence>
<dbReference type="Gene3D" id="3.10.580.10">
    <property type="entry name" value="CBS-domain"/>
    <property type="match status" value="1"/>
</dbReference>
<reference evidence="8" key="1">
    <citation type="submission" date="2021-01" db="EMBL/GenBank/DDBJ databases">
        <title>Draft genome sequence of Acholeplasmataceae bacterium strain Mahy22.</title>
        <authorList>
            <person name="Watanabe M."/>
            <person name="Kojima H."/>
            <person name="Fukui M."/>
        </authorList>
    </citation>
    <scope>NUCLEOTIDE SEQUENCE</scope>
    <source>
        <strain evidence="8">Mahy22</strain>
    </source>
</reference>
<dbReference type="InterPro" id="IPR046342">
    <property type="entry name" value="CBS_dom_sf"/>
</dbReference>
<organism evidence="8 9">
    <name type="scientific">Mariniplasma anaerobium</name>
    <dbReference type="NCBI Taxonomy" id="2735436"/>
    <lineage>
        <taxon>Bacteria</taxon>
        <taxon>Bacillati</taxon>
        <taxon>Mycoplasmatota</taxon>
        <taxon>Mollicutes</taxon>
        <taxon>Acholeplasmatales</taxon>
        <taxon>Acholeplasmataceae</taxon>
        <taxon>Mariniplasma</taxon>
    </lineage>
</organism>
<keyword evidence="7" id="KW-0472">Membrane</keyword>
<sequence length="421" mass="47543">MTSQDYIQISILIGLIILSAFFSSTETAFSSVNKIKLKNMIQNGHKRAKRTLNLADRFEDLIITILIGNNIANILSASIATVFFIRHWGDIGVTLSTAVMTTLVLVFGEIAPKSLAKKVPEKYALATTPILIMFLFILKPLGFIFGAIQKGLNKIFTFNDEPTITEEELLTYVSEAQQDGGINENEEELIKSVIDFDDLIVEEIFTPRVDIIAISELDESEKIIKAFRQSGFSRLPVYDTSIDHIIGVINHKDFYNLVLLEKQPLEYIIKPPVFVTEYMKVSNLLGLFKANKSHMAVVKDEFGGTLGIVTMEDVLEELVGEIWDEHDEIIEQIIKIEEHKYRVKGNAELDDVFERIGIDDDLDFSTVNGWILDEMGKIPFIGDSFHYKNLLITITSADTKRVLEATIELQNIEKELTEDVS</sequence>
<dbReference type="InterPro" id="IPR005170">
    <property type="entry name" value="Transptr-assoc_dom"/>
</dbReference>
<dbReference type="PANTHER" id="PTHR22777">
    <property type="entry name" value="HEMOLYSIN-RELATED"/>
    <property type="match status" value="1"/>
</dbReference>
<evidence type="ECO:0000256" key="2">
    <source>
        <dbReference type="ARBA" id="ARBA00006337"/>
    </source>
</evidence>
<keyword evidence="5" id="KW-1133">Transmembrane helix</keyword>
<dbReference type="SUPFAM" id="SSF56176">
    <property type="entry name" value="FAD-binding/transporter-associated domain-like"/>
    <property type="match status" value="1"/>
</dbReference>
<comment type="subcellular location">
    <subcellularLocation>
        <location evidence="1">Membrane</location>
        <topology evidence="1">Multi-pass membrane protein</topology>
    </subcellularLocation>
</comment>
<dbReference type="InterPro" id="IPR016169">
    <property type="entry name" value="FAD-bd_PCMH_sub2"/>
</dbReference>
<name>A0A7U9TLN5_9MOLU</name>
<dbReference type="CDD" id="cd04590">
    <property type="entry name" value="CBS_pair_CorC_HlyC_assoc"/>
    <property type="match status" value="1"/>
</dbReference>
<dbReference type="PANTHER" id="PTHR22777:SF17">
    <property type="entry name" value="UPF0053 PROTEIN SLL0260"/>
    <property type="match status" value="1"/>
</dbReference>
<dbReference type="InterPro" id="IPR044751">
    <property type="entry name" value="Ion_transp-like_CBS"/>
</dbReference>
<evidence type="ECO:0000256" key="7">
    <source>
        <dbReference type="ARBA" id="ARBA00023136"/>
    </source>
</evidence>
<evidence type="ECO:0000313" key="9">
    <source>
        <dbReference type="Proteomes" id="UP000620133"/>
    </source>
</evidence>
<dbReference type="SMART" id="SM00116">
    <property type="entry name" value="CBS"/>
    <property type="match status" value="2"/>
</dbReference>
<dbReference type="FunFam" id="3.10.580.10:FF:000002">
    <property type="entry name" value="Magnesium/cobalt efflux protein CorC"/>
    <property type="match status" value="1"/>
</dbReference>
<keyword evidence="6" id="KW-0129">CBS domain</keyword>
<dbReference type="SUPFAM" id="SSF54631">
    <property type="entry name" value="CBS-domain pair"/>
    <property type="match status" value="1"/>
</dbReference>
<gene>
    <name evidence="8" type="ORF">MPAN_008920</name>
</gene>
<comment type="similarity">
    <text evidence="2">Belongs to the UPF0053 family.</text>
</comment>
<dbReference type="SMART" id="SM01091">
    <property type="entry name" value="CorC_HlyC"/>
    <property type="match status" value="1"/>
</dbReference>
<dbReference type="PROSITE" id="PS51846">
    <property type="entry name" value="CNNM"/>
    <property type="match status" value="1"/>
</dbReference>
<dbReference type="GO" id="GO:0016020">
    <property type="term" value="C:membrane"/>
    <property type="evidence" value="ECO:0007669"/>
    <property type="project" value="UniProtKB-SubCell"/>
</dbReference>
<dbReference type="Pfam" id="PF03471">
    <property type="entry name" value="CorC_HlyC"/>
    <property type="match status" value="1"/>
</dbReference>
<dbReference type="InterPro" id="IPR002550">
    <property type="entry name" value="CNNM"/>
</dbReference>
<evidence type="ECO:0000256" key="3">
    <source>
        <dbReference type="ARBA" id="ARBA00022692"/>
    </source>
</evidence>
<keyword evidence="4" id="KW-0677">Repeat</keyword>
<dbReference type="InterPro" id="IPR000644">
    <property type="entry name" value="CBS_dom"/>
</dbReference>
<proteinExistence type="inferred from homology"/>
<dbReference type="AlphaFoldDB" id="A0A7U9TLN5"/>
<dbReference type="Proteomes" id="UP000620133">
    <property type="component" value="Chromosome"/>
</dbReference>
<evidence type="ECO:0000256" key="4">
    <source>
        <dbReference type="ARBA" id="ARBA00022737"/>
    </source>
</evidence>
<keyword evidence="3" id="KW-0812">Transmembrane</keyword>
<evidence type="ECO:0000256" key="5">
    <source>
        <dbReference type="ARBA" id="ARBA00022989"/>
    </source>
</evidence>
<dbReference type="RefSeq" id="WP_176239842.1">
    <property type="nucleotide sequence ID" value="NZ_AP024412.1"/>
</dbReference>
<evidence type="ECO:0000313" key="8">
    <source>
        <dbReference type="EMBL" id="BCR35999.1"/>
    </source>
</evidence>
<evidence type="ECO:0000256" key="1">
    <source>
        <dbReference type="ARBA" id="ARBA00004141"/>
    </source>
</evidence>
<dbReference type="InterPro" id="IPR036318">
    <property type="entry name" value="FAD-bd_PCMH-like_sf"/>
</dbReference>
<dbReference type="Gene3D" id="3.30.465.10">
    <property type="match status" value="1"/>
</dbReference>
<dbReference type="EMBL" id="AP024412">
    <property type="protein sequence ID" value="BCR35999.1"/>
    <property type="molecule type" value="Genomic_DNA"/>
</dbReference>
<dbReference type="PROSITE" id="PS51371">
    <property type="entry name" value="CBS"/>
    <property type="match status" value="2"/>
</dbReference>
<keyword evidence="9" id="KW-1185">Reference proteome</keyword>
<dbReference type="Pfam" id="PF00571">
    <property type="entry name" value="CBS"/>
    <property type="match status" value="2"/>
</dbReference>
<protein>
    <submittedName>
        <fullName evidence="8">Hemolysin</fullName>
    </submittedName>
</protein>
<dbReference type="GO" id="GO:0050660">
    <property type="term" value="F:flavin adenine dinucleotide binding"/>
    <property type="evidence" value="ECO:0007669"/>
    <property type="project" value="InterPro"/>
</dbReference>
<accession>A0A7U9TLN5</accession>
<dbReference type="KEGG" id="manr:MPAN_008920"/>
<dbReference type="Pfam" id="PF01595">
    <property type="entry name" value="CNNM"/>
    <property type="match status" value="1"/>
</dbReference>